<dbReference type="NCBIfam" id="TIGR02937">
    <property type="entry name" value="sigma70-ECF"/>
    <property type="match status" value="1"/>
</dbReference>
<dbReference type="OrthoDB" id="9803470at2"/>
<dbReference type="InterPro" id="IPR039425">
    <property type="entry name" value="RNA_pol_sigma-70-like"/>
</dbReference>
<dbReference type="CDD" id="cd06171">
    <property type="entry name" value="Sigma70_r4"/>
    <property type="match status" value="1"/>
</dbReference>
<evidence type="ECO:0000256" key="3">
    <source>
        <dbReference type="ARBA" id="ARBA00023082"/>
    </source>
</evidence>
<dbReference type="InterPro" id="IPR013325">
    <property type="entry name" value="RNA_pol_sigma_r2"/>
</dbReference>
<comment type="similarity">
    <text evidence="1">Belongs to the sigma-70 factor family. ECF subfamily.</text>
</comment>
<reference evidence="7 8" key="1">
    <citation type="submission" date="2018-03" db="EMBL/GenBank/DDBJ databases">
        <title>Genomic Encyclopedia of Type Strains, Phase III (KMG-III): the genomes of soil and plant-associated and newly described type strains.</title>
        <authorList>
            <person name="Whitman W."/>
        </authorList>
    </citation>
    <scope>NUCLEOTIDE SEQUENCE [LARGE SCALE GENOMIC DNA]</scope>
    <source>
        <strain evidence="7 8">CGMCC 1.12700</strain>
    </source>
</reference>
<keyword evidence="4" id="KW-0804">Transcription</keyword>
<dbReference type="GO" id="GO:0003677">
    <property type="term" value="F:DNA binding"/>
    <property type="evidence" value="ECO:0007669"/>
    <property type="project" value="InterPro"/>
</dbReference>
<keyword evidence="2" id="KW-0805">Transcription regulation</keyword>
<keyword evidence="3" id="KW-0731">Sigma factor</keyword>
<proteinExistence type="inferred from homology"/>
<sequence>MTEPIFNQMLVENSDFLQPVAVSLTHDTEEAKDLIQETLYRAMANREKYQEGTNIKAWLYTIMRNIFINNYRRRKKFSKVTSDAPQDYFMYQTDKVAQNDGVMNAGLREIKGAINRLPDIFRLSFELHYLGYKYQEIADTLKEPLGTIKSRIHFARKMLSSKLTR</sequence>
<dbReference type="InterPro" id="IPR013249">
    <property type="entry name" value="RNA_pol_sigma70_r4_t2"/>
</dbReference>
<dbReference type="GO" id="GO:0016987">
    <property type="term" value="F:sigma factor activity"/>
    <property type="evidence" value="ECO:0007669"/>
    <property type="project" value="UniProtKB-KW"/>
</dbReference>
<dbReference type="GO" id="GO:0006352">
    <property type="term" value="P:DNA-templated transcription initiation"/>
    <property type="evidence" value="ECO:0007669"/>
    <property type="project" value="InterPro"/>
</dbReference>
<name>A0A2P8D9J3_9BACT</name>
<dbReference type="InterPro" id="IPR007627">
    <property type="entry name" value="RNA_pol_sigma70_r2"/>
</dbReference>
<dbReference type="InterPro" id="IPR014284">
    <property type="entry name" value="RNA_pol_sigma-70_dom"/>
</dbReference>
<evidence type="ECO:0000259" key="5">
    <source>
        <dbReference type="Pfam" id="PF04542"/>
    </source>
</evidence>
<dbReference type="Gene3D" id="1.10.10.10">
    <property type="entry name" value="Winged helix-like DNA-binding domain superfamily/Winged helix DNA-binding domain"/>
    <property type="match status" value="1"/>
</dbReference>
<dbReference type="PANTHER" id="PTHR43133">
    <property type="entry name" value="RNA POLYMERASE ECF-TYPE SIGMA FACTO"/>
    <property type="match status" value="1"/>
</dbReference>
<dbReference type="SUPFAM" id="SSF88659">
    <property type="entry name" value="Sigma3 and sigma4 domains of RNA polymerase sigma factors"/>
    <property type="match status" value="1"/>
</dbReference>
<dbReference type="RefSeq" id="WP_106520634.1">
    <property type="nucleotide sequence ID" value="NZ_PYGD01000001.1"/>
</dbReference>
<dbReference type="PANTHER" id="PTHR43133:SF25">
    <property type="entry name" value="RNA POLYMERASE SIGMA FACTOR RFAY-RELATED"/>
    <property type="match status" value="1"/>
</dbReference>
<dbReference type="Pfam" id="PF04542">
    <property type="entry name" value="Sigma70_r2"/>
    <property type="match status" value="1"/>
</dbReference>
<dbReference type="EMBL" id="PYGD01000001">
    <property type="protein sequence ID" value="PSK93889.1"/>
    <property type="molecule type" value="Genomic_DNA"/>
</dbReference>
<feature type="domain" description="RNA polymerase sigma-70 region 2" evidence="5">
    <location>
        <begin position="13"/>
        <end position="76"/>
    </location>
</feature>
<accession>A0A2P8D9J3</accession>
<dbReference type="SUPFAM" id="SSF88946">
    <property type="entry name" value="Sigma2 domain of RNA polymerase sigma factors"/>
    <property type="match status" value="1"/>
</dbReference>
<dbReference type="InterPro" id="IPR013324">
    <property type="entry name" value="RNA_pol_sigma_r3/r4-like"/>
</dbReference>
<evidence type="ECO:0000256" key="4">
    <source>
        <dbReference type="ARBA" id="ARBA00023163"/>
    </source>
</evidence>
<dbReference type="AlphaFoldDB" id="A0A2P8D9J3"/>
<gene>
    <name evidence="7" type="ORF">B0I18_10137</name>
</gene>
<evidence type="ECO:0000313" key="7">
    <source>
        <dbReference type="EMBL" id="PSK93889.1"/>
    </source>
</evidence>
<evidence type="ECO:0000256" key="1">
    <source>
        <dbReference type="ARBA" id="ARBA00010641"/>
    </source>
</evidence>
<dbReference type="Proteomes" id="UP000240572">
    <property type="component" value="Unassembled WGS sequence"/>
</dbReference>
<evidence type="ECO:0000313" key="8">
    <source>
        <dbReference type="Proteomes" id="UP000240572"/>
    </source>
</evidence>
<feature type="domain" description="RNA polymerase sigma factor 70 region 4 type 2" evidence="6">
    <location>
        <begin position="108"/>
        <end position="159"/>
    </location>
</feature>
<dbReference type="Gene3D" id="1.10.1740.10">
    <property type="match status" value="1"/>
</dbReference>
<protein>
    <submittedName>
        <fullName evidence="7">RNA polymerase sigma-70 factor (ECF subfamily)</fullName>
    </submittedName>
</protein>
<organism evidence="7 8">
    <name type="scientific">Taibaiella chishuiensis</name>
    <dbReference type="NCBI Taxonomy" id="1434707"/>
    <lineage>
        <taxon>Bacteria</taxon>
        <taxon>Pseudomonadati</taxon>
        <taxon>Bacteroidota</taxon>
        <taxon>Chitinophagia</taxon>
        <taxon>Chitinophagales</taxon>
        <taxon>Chitinophagaceae</taxon>
        <taxon>Taibaiella</taxon>
    </lineage>
</organism>
<evidence type="ECO:0000256" key="2">
    <source>
        <dbReference type="ARBA" id="ARBA00023015"/>
    </source>
</evidence>
<evidence type="ECO:0000259" key="6">
    <source>
        <dbReference type="Pfam" id="PF08281"/>
    </source>
</evidence>
<dbReference type="InterPro" id="IPR036388">
    <property type="entry name" value="WH-like_DNA-bd_sf"/>
</dbReference>
<keyword evidence="8" id="KW-1185">Reference proteome</keyword>
<dbReference type="Pfam" id="PF08281">
    <property type="entry name" value="Sigma70_r4_2"/>
    <property type="match status" value="1"/>
</dbReference>
<comment type="caution">
    <text evidence="7">The sequence shown here is derived from an EMBL/GenBank/DDBJ whole genome shotgun (WGS) entry which is preliminary data.</text>
</comment>